<feature type="signal peptide" evidence="1">
    <location>
        <begin position="1"/>
        <end position="18"/>
    </location>
</feature>
<gene>
    <name evidence="2" type="ORF">EDD18DRAFT_1187901</name>
</gene>
<keyword evidence="1" id="KW-0732">Signal</keyword>
<dbReference type="AlphaFoldDB" id="A0AA39PT03"/>
<name>A0AA39PT03_9AGAR</name>
<dbReference type="EMBL" id="JAUEPU010000035">
    <property type="protein sequence ID" value="KAK0489977.1"/>
    <property type="molecule type" value="Genomic_DNA"/>
</dbReference>
<reference evidence="2" key="1">
    <citation type="submission" date="2023-06" db="EMBL/GenBank/DDBJ databases">
        <authorList>
            <consortium name="Lawrence Berkeley National Laboratory"/>
            <person name="Ahrendt S."/>
            <person name="Sahu N."/>
            <person name="Indic B."/>
            <person name="Wong-Bajracharya J."/>
            <person name="Merenyi Z."/>
            <person name="Ke H.-M."/>
            <person name="Monk M."/>
            <person name="Kocsube S."/>
            <person name="Drula E."/>
            <person name="Lipzen A."/>
            <person name="Balint B."/>
            <person name="Henrissat B."/>
            <person name="Andreopoulos B."/>
            <person name="Martin F.M."/>
            <person name="Harder C.B."/>
            <person name="Rigling D."/>
            <person name="Ford K.L."/>
            <person name="Foster G.D."/>
            <person name="Pangilinan J."/>
            <person name="Papanicolaou A."/>
            <person name="Barry K."/>
            <person name="LaButti K."/>
            <person name="Viragh M."/>
            <person name="Koriabine M."/>
            <person name="Yan M."/>
            <person name="Riley R."/>
            <person name="Champramary S."/>
            <person name="Plett K.L."/>
            <person name="Tsai I.J."/>
            <person name="Slot J."/>
            <person name="Sipos G."/>
            <person name="Plett J."/>
            <person name="Nagy L.G."/>
            <person name="Grigoriev I.V."/>
        </authorList>
    </citation>
    <scope>NUCLEOTIDE SEQUENCE</scope>
    <source>
        <strain evidence="2">HWK02</strain>
    </source>
</reference>
<evidence type="ECO:0008006" key="4">
    <source>
        <dbReference type="Google" id="ProtNLM"/>
    </source>
</evidence>
<organism evidence="2 3">
    <name type="scientific">Armillaria luteobubalina</name>
    <dbReference type="NCBI Taxonomy" id="153913"/>
    <lineage>
        <taxon>Eukaryota</taxon>
        <taxon>Fungi</taxon>
        <taxon>Dikarya</taxon>
        <taxon>Basidiomycota</taxon>
        <taxon>Agaricomycotina</taxon>
        <taxon>Agaricomycetes</taxon>
        <taxon>Agaricomycetidae</taxon>
        <taxon>Agaricales</taxon>
        <taxon>Marasmiineae</taxon>
        <taxon>Physalacriaceae</taxon>
        <taxon>Armillaria</taxon>
    </lineage>
</organism>
<keyword evidence="3" id="KW-1185">Reference proteome</keyword>
<evidence type="ECO:0000313" key="2">
    <source>
        <dbReference type="EMBL" id="KAK0489977.1"/>
    </source>
</evidence>
<dbReference type="Proteomes" id="UP001175228">
    <property type="component" value="Unassembled WGS sequence"/>
</dbReference>
<evidence type="ECO:0000313" key="3">
    <source>
        <dbReference type="Proteomes" id="UP001175228"/>
    </source>
</evidence>
<evidence type="ECO:0000256" key="1">
    <source>
        <dbReference type="SAM" id="SignalP"/>
    </source>
</evidence>
<accession>A0AA39PT03</accession>
<comment type="caution">
    <text evidence="2">The sequence shown here is derived from an EMBL/GenBank/DDBJ whole genome shotgun (WGS) entry which is preliminary data.</text>
</comment>
<sequence length="140" mass="15694">MVLFHCLSVLLLLTCGLPREVGEWRDDSHPGTSSLAVFERTRRNHVQLQSEGCLFVYLSGSIARLAFRSAHCHAMLLSINGHNENVLYEWVQELAMDVLRPRMSFTISSVDIWGAIPPMSLSQACPDHYGNSQTDEYVGS</sequence>
<protein>
    <recommendedName>
        <fullName evidence="4">Secreted protein</fullName>
    </recommendedName>
</protein>
<proteinExistence type="predicted"/>
<feature type="chain" id="PRO_5041347210" description="Secreted protein" evidence="1">
    <location>
        <begin position="19"/>
        <end position="140"/>
    </location>
</feature>